<reference evidence="1 2" key="1">
    <citation type="submission" date="2018-06" db="EMBL/GenBank/DDBJ databases">
        <title>Comparative genomics of Brasilonema spp. strains.</title>
        <authorList>
            <person name="Alvarenga D.O."/>
            <person name="Fiore M.F."/>
            <person name="Varani A.M."/>
        </authorList>
    </citation>
    <scope>NUCLEOTIDE SEQUENCE [LARGE SCALE GENOMIC DNA]</scope>
    <source>
        <strain evidence="1 2">CENA114</strain>
    </source>
</reference>
<evidence type="ECO:0000313" key="2">
    <source>
        <dbReference type="Proteomes" id="UP000503129"/>
    </source>
</evidence>
<protein>
    <submittedName>
        <fullName evidence="1">Uncharacterized protein</fullName>
    </submittedName>
</protein>
<gene>
    <name evidence="1" type="ORF">DP114_01350</name>
</gene>
<dbReference type="Proteomes" id="UP000503129">
    <property type="component" value="Chromosome"/>
</dbReference>
<proteinExistence type="predicted"/>
<keyword evidence="2" id="KW-1185">Reference proteome</keyword>
<evidence type="ECO:0000313" key="1">
    <source>
        <dbReference type="EMBL" id="QDL06736.1"/>
    </source>
</evidence>
<dbReference type="AlphaFoldDB" id="A0A856MCN4"/>
<sequence length="333" mass="37583">MLINPLRQLLSKAEAQSFQLLGEDLVLLSGAKLREAVAIYEAELARTVPSSIRPLFEHEQAAFLSEAHAWLKRFNQTIHTRIRGYLALGRLCNFEYPWPTIAVLGICEVLERITHARVYGLVGKVARHLVRYGELEDLASQIDDILLRTNRSIFADSVPTVLMALRCHNHRSRGADDLAEALLSGPLTPLMDEESRELCRGLYEALAVDEGQERFSQLVALTLRHFQREQAILTYHLEGTLSQSKESSLANRLMRISSVSAPVIESTSNGYQLVFKPYKLPTDFNLKEHEIRVNEFACAFIISVTSKISDYQVAVDYVVKRFGEKGEHAVVTF</sequence>
<dbReference type="KEGG" id="bsen:DP114_01350"/>
<name>A0A856MCN4_9CYAN</name>
<dbReference type="RefSeq" id="WP_169268618.1">
    <property type="nucleotide sequence ID" value="NZ_CAWOXK010000001.1"/>
</dbReference>
<accession>A0A856MCN4</accession>
<dbReference type="EMBL" id="CP030118">
    <property type="protein sequence ID" value="QDL06736.1"/>
    <property type="molecule type" value="Genomic_DNA"/>
</dbReference>
<organism evidence="1 2">
    <name type="scientific">Brasilonema sennae CENA114</name>
    <dbReference type="NCBI Taxonomy" id="415709"/>
    <lineage>
        <taxon>Bacteria</taxon>
        <taxon>Bacillati</taxon>
        <taxon>Cyanobacteriota</taxon>
        <taxon>Cyanophyceae</taxon>
        <taxon>Nostocales</taxon>
        <taxon>Scytonemataceae</taxon>
        <taxon>Brasilonema</taxon>
        <taxon>Bromeliae group (in: Brasilonema)</taxon>
    </lineage>
</organism>